<evidence type="ECO:0000313" key="1">
    <source>
        <dbReference type="EMBL" id="KTD65354.1"/>
    </source>
</evidence>
<dbReference type="Proteomes" id="UP000054877">
    <property type="component" value="Unassembled WGS sequence"/>
</dbReference>
<dbReference type="EMBL" id="LNYX01000007">
    <property type="protein sequence ID" value="KTD65354.1"/>
    <property type="molecule type" value="Genomic_DNA"/>
</dbReference>
<name>A0A0W0Z8H1_LEGSP</name>
<dbReference type="OrthoDB" id="5638807at2"/>
<reference evidence="1 2" key="1">
    <citation type="submission" date="2015-11" db="EMBL/GenBank/DDBJ databases">
        <title>Genomic analysis of 38 Legionella species identifies large and diverse effector repertoires.</title>
        <authorList>
            <person name="Burstein D."/>
            <person name="Amaro F."/>
            <person name="Zusman T."/>
            <person name="Lifshitz Z."/>
            <person name="Cohen O."/>
            <person name="Gilbert J.A."/>
            <person name="Pupko T."/>
            <person name="Shuman H.A."/>
            <person name="Segal G."/>
        </authorList>
    </citation>
    <scope>NUCLEOTIDE SEQUENCE [LARGE SCALE GENOMIC DNA]</scope>
    <source>
        <strain evidence="1 2">Mt.St.Helens-9</strain>
    </source>
</reference>
<keyword evidence="2" id="KW-1185">Reference proteome</keyword>
<dbReference type="AlphaFoldDB" id="A0A0W0Z8H1"/>
<evidence type="ECO:0000313" key="2">
    <source>
        <dbReference type="Proteomes" id="UP000054877"/>
    </source>
</evidence>
<organism evidence="1 2">
    <name type="scientific">Legionella spiritensis</name>
    <dbReference type="NCBI Taxonomy" id="452"/>
    <lineage>
        <taxon>Bacteria</taxon>
        <taxon>Pseudomonadati</taxon>
        <taxon>Pseudomonadota</taxon>
        <taxon>Gammaproteobacteria</taxon>
        <taxon>Legionellales</taxon>
        <taxon>Legionellaceae</taxon>
        <taxon>Legionella</taxon>
    </lineage>
</organism>
<sequence>MGCLAEALACGSEKEYQCSKDDQKYFIEYILQHSHYDLRDLADILEVRPLLLSQVVCGRHYLKKKVSINLYEWFLITLCR</sequence>
<dbReference type="STRING" id="452.Lspi_0671"/>
<comment type="caution">
    <text evidence="1">The sequence shown here is derived from an EMBL/GenBank/DDBJ whole genome shotgun (WGS) entry which is preliminary data.</text>
</comment>
<gene>
    <name evidence="1" type="ORF">Lspi_0671</name>
</gene>
<dbReference type="PATRIC" id="fig|452.5.peg.735"/>
<proteinExistence type="predicted"/>
<accession>A0A0W0Z8H1</accession>
<protein>
    <submittedName>
        <fullName evidence="1">Uncharacterized protein</fullName>
    </submittedName>
</protein>